<feature type="transmembrane region" description="Helical" evidence="7">
    <location>
        <begin position="53"/>
        <end position="74"/>
    </location>
</feature>
<protein>
    <submittedName>
        <fullName evidence="9">MDR family MFS transporter</fullName>
    </submittedName>
</protein>
<feature type="transmembrane region" description="Helical" evidence="7">
    <location>
        <begin position="142"/>
        <end position="163"/>
    </location>
</feature>
<sequence length="420" mass="46449">MFSKLKSTYHEFPKNFWLIVVAAFVDGIGMYILFPFFGLYITGHFDVGVTEVGVVFMLFSMGGIIGGILGGTIADKLGRKGIILFGMITSGLSSVFLGYFIDISFFYFAAIIVGVFGNIGGPGRQAMVSDILPGKQYVEGFGILRVASNLAAIIGPAIGGFLAVKDFMLIFYADAILGIGMAIILWIFLPETKPEKKGGEKLHSLVETLKGYRLVIKDRIFMAFFGVFTLTTMVFIQLNTTLSVFLFGAYNFPADKFGLLLTMNATIIVVFQFWVTRKIKKFPPMIMMAIGSLLYTIGFTMFGFVSQEILFLVAMIIITMGNMITAPFSQSLVSFFALEDKRGRYMAIFGFSWILPMLIGVLGAGIILDGPHPNWLWYLSGILLILAVMGYLWLHQVLKQKTVEEKGNFPNEDNGGNPIR</sequence>
<dbReference type="KEGG" id="psyt:DSAG12_00867"/>
<feature type="transmembrane region" description="Helical" evidence="7">
    <location>
        <begin position="311"/>
        <end position="338"/>
    </location>
</feature>
<dbReference type="Proteomes" id="UP000321408">
    <property type="component" value="Chromosome"/>
</dbReference>
<feature type="transmembrane region" description="Helical" evidence="7">
    <location>
        <begin position="169"/>
        <end position="189"/>
    </location>
</feature>
<feature type="domain" description="Major facilitator superfamily (MFS) profile" evidence="8">
    <location>
        <begin position="15"/>
        <end position="399"/>
    </location>
</feature>
<dbReference type="GO" id="GO:0022857">
    <property type="term" value="F:transmembrane transporter activity"/>
    <property type="evidence" value="ECO:0007669"/>
    <property type="project" value="InterPro"/>
</dbReference>
<keyword evidence="6 7" id="KW-0472">Membrane</keyword>
<evidence type="ECO:0000313" key="9">
    <source>
        <dbReference type="EMBL" id="QEE15044.1"/>
    </source>
</evidence>
<evidence type="ECO:0000256" key="4">
    <source>
        <dbReference type="ARBA" id="ARBA00022692"/>
    </source>
</evidence>
<feature type="transmembrane region" description="Helical" evidence="7">
    <location>
        <begin position="81"/>
        <end position="99"/>
    </location>
</feature>
<organism evidence="9 10">
    <name type="scientific">Promethearchaeum syntrophicum</name>
    <dbReference type="NCBI Taxonomy" id="2594042"/>
    <lineage>
        <taxon>Archaea</taxon>
        <taxon>Promethearchaeati</taxon>
        <taxon>Promethearchaeota</taxon>
        <taxon>Promethearchaeia</taxon>
        <taxon>Promethearchaeales</taxon>
        <taxon>Promethearchaeaceae</taxon>
        <taxon>Promethearchaeum</taxon>
    </lineage>
</organism>
<proteinExistence type="predicted"/>
<evidence type="ECO:0000259" key="8">
    <source>
        <dbReference type="PROSITE" id="PS50850"/>
    </source>
</evidence>
<dbReference type="InterPro" id="IPR011701">
    <property type="entry name" value="MFS"/>
</dbReference>
<reference evidence="9 10" key="1">
    <citation type="journal article" date="2020" name="Nature">
        <title>Isolation of an archaeon at the prokaryote-eukaryote interface.</title>
        <authorList>
            <person name="Imachi H."/>
            <person name="Nobu M.K."/>
            <person name="Nakahara N."/>
            <person name="Morono Y."/>
            <person name="Ogawara M."/>
            <person name="Takaki Y."/>
            <person name="Takano Y."/>
            <person name="Uematsu K."/>
            <person name="Ikuta T."/>
            <person name="Ito M."/>
            <person name="Matsui Y."/>
            <person name="Miyazaki M."/>
            <person name="Murata K."/>
            <person name="Saito Y."/>
            <person name="Sakai S."/>
            <person name="Song C."/>
            <person name="Tasumi E."/>
            <person name="Yamanaka Y."/>
            <person name="Yamaguchi T."/>
            <person name="Kamagata Y."/>
            <person name="Tamaki H."/>
            <person name="Takai K."/>
        </authorList>
    </citation>
    <scope>NUCLEOTIDE SEQUENCE [LARGE SCALE GENOMIC DNA]</scope>
    <source>
        <strain evidence="9 10">MK-D1</strain>
    </source>
</reference>
<dbReference type="InterPro" id="IPR050171">
    <property type="entry name" value="MFS_Transporters"/>
</dbReference>
<dbReference type="GeneID" id="41328865"/>
<keyword evidence="3" id="KW-1003">Cell membrane</keyword>
<evidence type="ECO:0000256" key="3">
    <source>
        <dbReference type="ARBA" id="ARBA00022475"/>
    </source>
</evidence>
<dbReference type="EMBL" id="CP042905">
    <property type="protein sequence ID" value="QEE15044.1"/>
    <property type="molecule type" value="Genomic_DNA"/>
</dbReference>
<dbReference type="PROSITE" id="PS50850">
    <property type="entry name" value="MFS"/>
    <property type="match status" value="1"/>
</dbReference>
<dbReference type="Pfam" id="PF07690">
    <property type="entry name" value="MFS_1"/>
    <property type="match status" value="1"/>
</dbReference>
<evidence type="ECO:0000256" key="7">
    <source>
        <dbReference type="SAM" id="Phobius"/>
    </source>
</evidence>
<accession>A0A5B9D7E4</accession>
<evidence type="ECO:0000256" key="1">
    <source>
        <dbReference type="ARBA" id="ARBA00004651"/>
    </source>
</evidence>
<dbReference type="PANTHER" id="PTHR23517">
    <property type="entry name" value="RESISTANCE PROTEIN MDTM, PUTATIVE-RELATED-RELATED"/>
    <property type="match status" value="1"/>
</dbReference>
<evidence type="ECO:0000256" key="5">
    <source>
        <dbReference type="ARBA" id="ARBA00022989"/>
    </source>
</evidence>
<feature type="transmembrane region" description="Helical" evidence="7">
    <location>
        <begin position="374"/>
        <end position="394"/>
    </location>
</feature>
<dbReference type="OrthoDB" id="117970at2157"/>
<keyword evidence="10" id="KW-1185">Reference proteome</keyword>
<feature type="transmembrane region" description="Helical" evidence="7">
    <location>
        <begin position="257"/>
        <end position="274"/>
    </location>
</feature>
<feature type="transmembrane region" description="Helical" evidence="7">
    <location>
        <begin position="220"/>
        <end position="237"/>
    </location>
</feature>
<dbReference type="Gene3D" id="1.20.1250.20">
    <property type="entry name" value="MFS general substrate transporter like domains"/>
    <property type="match status" value="1"/>
</dbReference>
<dbReference type="PROSITE" id="PS00216">
    <property type="entry name" value="SUGAR_TRANSPORT_1"/>
    <property type="match status" value="1"/>
</dbReference>
<gene>
    <name evidence="9" type="ORF">DSAG12_00867</name>
</gene>
<keyword evidence="2" id="KW-0813">Transport</keyword>
<dbReference type="PANTHER" id="PTHR23517:SF2">
    <property type="entry name" value="MULTIDRUG RESISTANCE PROTEIN MDTH"/>
    <property type="match status" value="1"/>
</dbReference>
<evidence type="ECO:0000256" key="6">
    <source>
        <dbReference type="ARBA" id="ARBA00023136"/>
    </source>
</evidence>
<feature type="transmembrane region" description="Helical" evidence="7">
    <location>
        <begin position="105"/>
        <end position="121"/>
    </location>
</feature>
<dbReference type="InterPro" id="IPR036259">
    <property type="entry name" value="MFS_trans_sf"/>
</dbReference>
<reference evidence="9 10" key="2">
    <citation type="journal article" date="2024" name="Int. J. Syst. Evol. Microbiol.">
        <title>Promethearchaeum syntrophicum gen. nov., sp. nov., an anaerobic, obligately syntrophic archaeon, the first isolate of the lineage 'Asgard' archaea, and proposal of the new archaeal phylum Promethearchaeota phyl. nov. and kingdom Promethearchaeati regn. nov.</title>
        <authorList>
            <person name="Imachi H."/>
            <person name="Nobu M.K."/>
            <person name="Kato S."/>
            <person name="Takaki Y."/>
            <person name="Miyazaki M."/>
            <person name="Miyata M."/>
            <person name="Ogawara M."/>
            <person name="Saito Y."/>
            <person name="Sakai S."/>
            <person name="Tahara Y.O."/>
            <person name="Takano Y."/>
            <person name="Tasumi E."/>
            <person name="Uematsu K."/>
            <person name="Yoshimura T."/>
            <person name="Itoh T."/>
            <person name="Ohkuma M."/>
            <person name="Takai K."/>
        </authorList>
    </citation>
    <scope>NUCLEOTIDE SEQUENCE [LARGE SCALE GENOMIC DNA]</scope>
    <source>
        <strain evidence="9 10">MK-D1</strain>
    </source>
</reference>
<keyword evidence="5 7" id="KW-1133">Transmembrane helix</keyword>
<feature type="transmembrane region" description="Helical" evidence="7">
    <location>
        <begin position="345"/>
        <end position="368"/>
    </location>
</feature>
<dbReference type="GO" id="GO:0005886">
    <property type="term" value="C:plasma membrane"/>
    <property type="evidence" value="ECO:0007669"/>
    <property type="project" value="UniProtKB-SubCell"/>
</dbReference>
<feature type="transmembrane region" description="Helical" evidence="7">
    <location>
        <begin position="286"/>
        <end position="305"/>
    </location>
</feature>
<dbReference type="RefSeq" id="WP_147661969.1">
    <property type="nucleotide sequence ID" value="NZ_CP042905.2"/>
</dbReference>
<comment type="subcellular location">
    <subcellularLocation>
        <location evidence="1">Cell membrane</location>
        <topology evidence="1">Multi-pass membrane protein</topology>
    </subcellularLocation>
</comment>
<dbReference type="InterPro" id="IPR020846">
    <property type="entry name" value="MFS_dom"/>
</dbReference>
<dbReference type="InterPro" id="IPR005829">
    <property type="entry name" value="Sugar_transporter_CS"/>
</dbReference>
<dbReference type="CDD" id="cd17329">
    <property type="entry name" value="MFS_MdtH_MDR_like"/>
    <property type="match status" value="1"/>
</dbReference>
<keyword evidence="4 7" id="KW-0812">Transmembrane</keyword>
<dbReference type="AlphaFoldDB" id="A0A5B9D7E4"/>
<evidence type="ECO:0000256" key="2">
    <source>
        <dbReference type="ARBA" id="ARBA00022448"/>
    </source>
</evidence>
<feature type="transmembrane region" description="Helical" evidence="7">
    <location>
        <begin position="16"/>
        <end position="41"/>
    </location>
</feature>
<name>A0A5B9D7E4_9ARCH</name>
<evidence type="ECO:0000313" key="10">
    <source>
        <dbReference type="Proteomes" id="UP000321408"/>
    </source>
</evidence>
<dbReference type="SUPFAM" id="SSF103473">
    <property type="entry name" value="MFS general substrate transporter"/>
    <property type="match status" value="1"/>
</dbReference>